<keyword evidence="5 6" id="KW-0472">Membrane</keyword>
<dbReference type="Pfam" id="PF12704">
    <property type="entry name" value="MacB_PCD"/>
    <property type="match status" value="1"/>
</dbReference>
<evidence type="ECO:0000256" key="4">
    <source>
        <dbReference type="ARBA" id="ARBA00022989"/>
    </source>
</evidence>
<dbReference type="PANTHER" id="PTHR43738:SF2">
    <property type="entry name" value="ABC TRANSPORTER PERMEASE"/>
    <property type="match status" value="1"/>
</dbReference>
<dbReference type="RefSeq" id="WP_221030916.1">
    <property type="nucleotide sequence ID" value="NZ_CP139781.1"/>
</dbReference>
<reference evidence="9 10" key="2">
    <citation type="submission" date="2023-12" db="EMBL/GenBank/DDBJ databases">
        <title>Description of an unclassified Opitutus bacterium of Verrucomicrobiota.</title>
        <authorList>
            <person name="Zhang D.-F."/>
        </authorList>
    </citation>
    <scope>NUCLEOTIDE SEQUENCE [LARGE SCALE GENOMIC DNA]</scope>
    <source>
        <strain evidence="9 10">WL0086</strain>
    </source>
</reference>
<gene>
    <name evidence="9" type="ORF">K1X11_006460</name>
</gene>
<evidence type="ECO:0000256" key="1">
    <source>
        <dbReference type="ARBA" id="ARBA00004651"/>
    </source>
</evidence>
<dbReference type="InterPro" id="IPR003838">
    <property type="entry name" value="ABC3_permease_C"/>
</dbReference>
<evidence type="ECO:0000313" key="9">
    <source>
        <dbReference type="EMBL" id="WRQ89043.1"/>
    </source>
</evidence>
<dbReference type="Pfam" id="PF02687">
    <property type="entry name" value="FtsX"/>
    <property type="match status" value="1"/>
</dbReference>
<feature type="domain" description="MacB-like periplasmic core" evidence="8">
    <location>
        <begin position="17"/>
        <end position="230"/>
    </location>
</feature>
<dbReference type="Proteomes" id="UP000738431">
    <property type="component" value="Chromosome"/>
</dbReference>
<dbReference type="EMBL" id="CP139781">
    <property type="protein sequence ID" value="WRQ89043.1"/>
    <property type="molecule type" value="Genomic_DNA"/>
</dbReference>
<evidence type="ECO:0000313" key="10">
    <source>
        <dbReference type="Proteomes" id="UP000738431"/>
    </source>
</evidence>
<evidence type="ECO:0000256" key="5">
    <source>
        <dbReference type="ARBA" id="ARBA00023136"/>
    </source>
</evidence>
<evidence type="ECO:0000259" key="8">
    <source>
        <dbReference type="Pfam" id="PF12704"/>
    </source>
</evidence>
<keyword evidence="4 6" id="KW-1133">Transmembrane helix</keyword>
<accession>A0ABZ1CC30</accession>
<feature type="transmembrane region" description="Helical" evidence="6">
    <location>
        <begin position="273"/>
        <end position="292"/>
    </location>
</feature>
<evidence type="ECO:0000256" key="2">
    <source>
        <dbReference type="ARBA" id="ARBA00022475"/>
    </source>
</evidence>
<feature type="transmembrane region" description="Helical" evidence="6">
    <location>
        <begin position="364"/>
        <end position="382"/>
    </location>
</feature>
<evidence type="ECO:0000256" key="3">
    <source>
        <dbReference type="ARBA" id="ARBA00022692"/>
    </source>
</evidence>
<reference evidence="9 10" key="1">
    <citation type="submission" date="2021-08" db="EMBL/GenBank/DDBJ databases">
        <authorList>
            <person name="Zhang D."/>
            <person name="Zhang A."/>
            <person name="Wang L."/>
        </authorList>
    </citation>
    <scope>NUCLEOTIDE SEQUENCE [LARGE SCALE GENOMIC DNA]</scope>
    <source>
        <strain evidence="9 10">WL0086</strain>
    </source>
</reference>
<dbReference type="InterPro" id="IPR025857">
    <property type="entry name" value="MacB_PCD"/>
</dbReference>
<keyword evidence="10" id="KW-1185">Reference proteome</keyword>
<keyword evidence="2" id="KW-1003">Cell membrane</keyword>
<feature type="transmembrane region" description="Helical" evidence="6">
    <location>
        <begin position="12"/>
        <end position="37"/>
    </location>
</feature>
<name>A0ABZ1CC30_9BACT</name>
<proteinExistence type="predicted"/>
<dbReference type="InterPro" id="IPR051125">
    <property type="entry name" value="ABC-4/HrtB_transporter"/>
</dbReference>
<protein>
    <submittedName>
        <fullName evidence="9">ABC transporter permease</fullName>
    </submittedName>
</protein>
<organism evidence="9 10">
    <name type="scientific">Actomonas aquatica</name>
    <dbReference type="NCBI Taxonomy" id="2866162"/>
    <lineage>
        <taxon>Bacteria</taxon>
        <taxon>Pseudomonadati</taxon>
        <taxon>Verrucomicrobiota</taxon>
        <taxon>Opitutia</taxon>
        <taxon>Opitutales</taxon>
        <taxon>Opitutaceae</taxon>
        <taxon>Actomonas</taxon>
    </lineage>
</organism>
<feature type="domain" description="ABC3 transporter permease C-terminal" evidence="7">
    <location>
        <begin position="274"/>
        <end position="391"/>
    </location>
</feature>
<evidence type="ECO:0000256" key="6">
    <source>
        <dbReference type="SAM" id="Phobius"/>
    </source>
</evidence>
<keyword evidence="3 6" id="KW-0812">Transmembrane</keyword>
<dbReference type="PANTHER" id="PTHR43738">
    <property type="entry name" value="ABC TRANSPORTER, MEMBRANE PROTEIN"/>
    <property type="match status" value="1"/>
</dbReference>
<feature type="transmembrane region" description="Helical" evidence="6">
    <location>
        <begin position="313"/>
        <end position="336"/>
    </location>
</feature>
<sequence length="400" mass="43343">MLLFIVRRSLRQYLLSTIVTSLAIALASGLLLSIWTIKTQSQATFTRMNSGFDAVLGARGSKLQLVLNAIFHLEASSGNVSAEDFAAVRRHRLVKRAIPIAVGDNYEGIRLIGTEPEMFTEVEIEPEQTHRFAAGRAWTDEHAHEAVVGSFAARHLGLRTGDTFHPSHGLADNDIHEHEELYTVVGVLEPSGTPADKVIWIPLHGLQHMSGHNEAAADEVSAVLIQLRTPTAGFMLDGYYNRQGDRLTFAYPIAAIVSDLFSKIGWFDRVLAWVAYLVAAVSAATVLVAIYNSMSARRRDLAILRALGASRRTLFGSVVLEAIALGFIGTLAGFLVHGGISLVSATIIQRETGVVIDPWTLHPVMLWAPLAMIGLCALGGALPATKAYRTDVAEHLAPQS</sequence>
<evidence type="ECO:0000259" key="7">
    <source>
        <dbReference type="Pfam" id="PF02687"/>
    </source>
</evidence>
<comment type="subcellular location">
    <subcellularLocation>
        <location evidence="1">Cell membrane</location>
        <topology evidence="1">Multi-pass membrane protein</topology>
    </subcellularLocation>
</comment>